<dbReference type="Proteomes" id="UP000291562">
    <property type="component" value="Chromosome"/>
</dbReference>
<evidence type="ECO:0000313" key="3">
    <source>
        <dbReference type="Proteomes" id="UP000291562"/>
    </source>
</evidence>
<evidence type="ECO:0000313" key="2">
    <source>
        <dbReference type="EMBL" id="QBB71710.1"/>
    </source>
</evidence>
<dbReference type="AlphaFoldDB" id="A0A411HMK4"/>
<dbReference type="EMBL" id="CP035704">
    <property type="protein sequence ID" value="QBB71710.1"/>
    <property type="molecule type" value="Genomic_DNA"/>
</dbReference>
<dbReference type="InterPro" id="IPR025979">
    <property type="entry name" value="ChrR-like_cupin_dom"/>
</dbReference>
<proteinExistence type="predicted"/>
<dbReference type="RefSeq" id="WP_129834979.1">
    <property type="nucleotide sequence ID" value="NZ_CP035704.1"/>
</dbReference>
<keyword evidence="3" id="KW-1185">Reference proteome</keyword>
<dbReference type="SUPFAM" id="SSF51182">
    <property type="entry name" value="RmlC-like cupins"/>
    <property type="match status" value="1"/>
</dbReference>
<evidence type="ECO:0000259" key="1">
    <source>
        <dbReference type="Pfam" id="PF12973"/>
    </source>
</evidence>
<sequence length="163" mass="18027">MAPRKPISSDILDQATLSLLATALNPLPLSTELQSRMRARVLADAKKPHTEVVLADEGEWKPLLPGITIKTLRLDKEKGTQTSLWKLEPGSRVPPHPHNKEEECMVMQGYVMHDGRRYAAGDFLFARPGVVHSDFFAPEGAVLMIRSELVPDAEVLARLASKP</sequence>
<gene>
    <name evidence="2" type="ORF">ELE36_15855</name>
</gene>
<accession>A0A411HMK4</accession>
<dbReference type="Gene3D" id="2.60.120.10">
    <property type="entry name" value="Jelly Rolls"/>
    <property type="match status" value="1"/>
</dbReference>
<protein>
    <recommendedName>
        <fullName evidence="1">ChrR-like cupin domain-containing protein</fullName>
    </recommendedName>
</protein>
<dbReference type="InterPro" id="IPR014710">
    <property type="entry name" value="RmlC-like_jellyroll"/>
</dbReference>
<name>A0A411HMK4_9GAMM</name>
<reference evidence="2 3" key="1">
    <citation type="submission" date="2019-01" db="EMBL/GenBank/DDBJ databases">
        <title>Pseudolysobacter antarctica gen. nov., sp. nov., isolated from Fildes Peninsula, Antarctica.</title>
        <authorList>
            <person name="Wei Z."/>
            <person name="Peng F."/>
        </authorList>
    </citation>
    <scope>NUCLEOTIDE SEQUENCE [LARGE SCALE GENOMIC DNA]</scope>
    <source>
        <strain evidence="2 3">AQ6-296</strain>
    </source>
</reference>
<dbReference type="InterPro" id="IPR011051">
    <property type="entry name" value="RmlC_Cupin_sf"/>
</dbReference>
<dbReference type="OrthoDB" id="345639at2"/>
<dbReference type="Pfam" id="PF12973">
    <property type="entry name" value="Cupin_7"/>
    <property type="match status" value="1"/>
</dbReference>
<organism evidence="2 3">
    <name type="scientific">Pseudolysobacter antarcticus</name>
    <dbReference type="NCBI Taxonomy" id="2511995"/>
    <lineage>
        <taxon>Bacteria</taxon>
        <taxon>Pseudomonadati</taxon>
        <taxon>Pseudomonadota</taxon>
        <taxon>Gammaproteobacteria</taxon>
        <taxon>Lysobacterales</taxon>
        <taxon>Rhodanobacteraceae</taxon>
        <taxon>Pseudolysobacter</taxon>
    </lineage>
</organism>
<feature type="domain" description="ChrR-like cupin" evidence="1">
    <location>
        <begin position="51"/>
        <end position="146"/>
    </location>
</feature>
<dbReference type="KEGG" id="xbc:ELE36_15855"/>